<dbReference type="SMART" id="SM00822">
    <property type="entry name" value="PKS_KR"/>
    <property type="match status" value="1"/>
</dbReference>
<comment type="similarity">
    <text evidence="1">Belongs to the short-chain dehydrogenases/reductases (SDR) family.</text>
</comment>
<dbReference type="SUPFAM" id="SSF51735">
    <property type="entry name" value="NAD(P)-binding Rossmann-fold domains"/>
    <property type="match status" value="1"/>
</dbReference>
<dbReference type="Pfam" id="PF13561">
    <property type="entry name" value="adh_short_C2"/>
    <property type="match status" value="1"/>
</dbReference>
<evidence type="ECO:0000313" key="7">
    <source>
        <dbReference type="Proteomes" id="UP001345827"/>
    </source>
</evidence>
<dbReference type="EMBL" id="JAXLQG010000004">
    <property type="protein sequence ID" value="KAK5541322.1"/>
    <property type="molecule type" value="Genomic_DNA"/>
</dbReference>
<dbReference type="InterPro" id="IPR036291">
    <property type="entry name" value="NAD(P)-bd_dom_sf"/>
</dbReference>
<name>A0AAV9QES4_9PEZI</name>
<keyword evidence="2" id="KW-0521">NADP</keyword>
<dbReference type="InterPro" id="IPR057326">
    <property type="entry name" value="KR_dom"/>
</dbReference>
<dbReference type="PROSITE" id="PS00061">
    <property type="entry name" value="ADH_SHORT"/>
    <property type="match status" value="1"/>
</dbReference>
<reference evidence="6 7" key="1">
    <citation type="submission" date="2023-06" db="EMBL/GenBank/DDBJ databases">
        <title>Black Yeasts Isolated from many extreme environments.</title>
        <authorList>
            <person name="Coleine C."/>
            <person name="Stajich J.E."/>
            <person name="Selbmann L."/>
        </authorList>
    </citation>
    <scope>NUCLEOTIDE SEQUENCE [LARGE SCALE GENOMIC DNA]</scope>
    <source>
        <strain evidence="6 7">CCFEE 5887</strain>
    </source>
</reference>
<accession>A0AAV9QES4</accession>
<evidence type="ECO:0000256" key="4">
    <source>
        <dbReference type="ARBA" id="ARBA00023027"/>
    </source>
</evidence>
<evidence type="ECO:0000256" key="2">
    <source>
        <dbReference type="ARBA" id="ARBA00022857"/>
    </source>
</evidence>
<keyword evidence="7" id="KW-1185">Reference proteome</keyword>
<keyword evidence="3" id="KW-0560">Oxidoreductase</keyword>
<feature type="domain" description="Ketoreductase" evidence="5">
    <location>
        <begin position="25"/>
        <end position="220"/>
    </location>
</feature>
<dbReference type="PANTHER" id="PTHR24321:SF8">
    <property type="entry name" value="ESTRADIOL 17-BETA-DEHYDROGENASE 8-RELATED"/>
    <property type="match status" value="1"/>
</dbReference>
<dbReference type="PRINTS" id="PR00081">
    <property type="entry name" value="GDHRDH"/>
</dbReference>
<dbReference type="InterPro" id="IPR020904">
    <property type="entry name" value="Sc_DH/Rdtase_CS"/>
</dbReference>
<evidence type="ECO:0000259" key="5">
    <source>
        <dbReference type="SMART" id="SM00822"/>
    </source>
</evidence>
<dbReference type="AlphaFoldDB" id="A0AAV9QES4"/>
<dbReference type="Gene3D" id="3.40.50.720">
    <property type="entry name" value="NAD(P)-binding Rossmann-like Domain"/>
    <property type="match status" value="1"/>
</dbReference>
<keyword evidence="4" id="KW-0520">NAD</keyword>
<organism evidence="6 7">
    <name type="scientific">Vermiconidia calcicola</name>
    <dbReference type="NCBI Taxonomy" id="1690605"/>
    <lineage>
        <taxon>Eukaryota</taxon>
        <taxon>Fungi</taxon>
        <taxon>Dikarya</taxon>
        <taxon>Ascomycota</taxon>
        <taxon>Pezizomycotina</taxon>
        <taxon>Dothideomycetes</taxon>
        <taxon>Dothideomycetidae</taxon>
        <taxon>Mycosphaerellales</taxon>
        <taxon>Extremaceae</taxon>
        <taxon>Vermiconidia</taxon>
    </lineage>
</organism>
<dbReference type="FunFam" id="3.40.50.720:FF:000084">
    <property type="entry name" value="Short-chain dehydrogenase reductase"/>
    <property type="match status" value="1"/>
</dbReference>
<dbReference type="CDD" id="cd05233">
    <property type="entry name" value="SDR_c"/>
    <property type="match status" value="1"/>
</dbReference>
<protein>
    <recommendedName>
        <fullName evidence="5">Ketoreductase domain-containing protein</fullName>
    </recommendedName>
</protein>
<dbReference type="PANTHER" id="PTHR24321">
    <property type="entry name" value="DEHYDROGENASES, SHORT CHAIN"/>
    <property type="match status" value="1"/>
</dbReference>
<evidence type="ECO:0000256" key="3">
    <source>
        <dbReference type="ARBA" id="ARBA00023002"/>
    </source>
</evidence>
<gene>
    <name evidence="6" type="ORF">LTR25_003099</name>
</gene>
<evidence type="ECO:0000256" key="1">
    <source>
        <dbReference type="ARBA" id="ARBA00006484"/>
    </source>
</evidence>
<dbReference type="Proteomes" id="UP001345827">
    <property type="component" value="Unassembled WGS sequence"/>
</dbReference>
<evidence type="ECO:0000313" key="6">
    <source>
        <dbReference type="EMBL" id="KAK5541322.1"/>
    </source>
</evidence>
<proteinExistence type="inferred from homology"/>
<comment type="caution">
    <text evidence="6">The sequence shown here is derived from an EMBL/GenBank/DDBJ whole genome shotgun (WGS) entry which is preliminary data.</text>
</comment>
<dbReference type="GO" id="GO:0016491">
    <property type="term" value="F:oxidoreductase activity"/>
    <property type="evidence" value="ECO:0007669"/>
    <property type="project" value="UniProtKB-KW"/>
</dbReference>
<sequence>MEDWEIEPGSHIPPIKVYPDKYAGQVVMITGAAQGIGEVVSKLFARQGATVIMVDLQENKLQQVAAKIDAAQYDAEVAGSSAGKGKAEIRVCNAADEASVDSMVEDVIRTHGRIDVLVQLAAVYPFIPIVGHPGDDFKKVMDVNVTACFYLTKAVLPHMQNAGYGRLINTSSGTLQLPDPGLSAYVASKAAVVGFTRSTAVEAGPGVTANIILPGLIRTPAVWKLHGQEDGSHPLFDRLLQKQCVKRNGRPEDIAHTINFIASPEAQFITGQIFDCGGGATFH</sequence>
<dbReference type="InterPro" id="IPR002347">
    <property type="entry name" value="SDR_fam"/>
</dbReference>
<dbReference type="PRINTS" id="PR00080">
    <property type="entry name" value="SDRFAMILY"/>
</dbReference>